<feature type="region of interest" description="Disordered" evidence="1">
    <location>
        <begin position="128"/>
        <end position="209"/>
    </location>
</feature>
<evidence type="ECO:0000313" key="3">
    <source>
        <dbReference type="EMBL" id="SEO28721.1"/>
    </source>
</evidence>
<keyword evidence="4" id="KW-1185">Reference proteome</keyword>
<dbReference type="InterPro" id="IPR036415">
    <property type="entry name" value="Lamin_tail_dom_sf"/>
</dbReference>
<evidence type="ECO:0000259" key="2">
    <source>
        <dbReference type="PROSITE" id="PS51841"/>
    </source>
</evidence>
<feature type="domain" description="LTD" evidence="2">
    <location>
        <begin position="17"/>
        <end position="135"/>
    </location>
</feature>
<dbReference type="SUPFAM" id="SSF74853">
    <property type="entry name" value="Lamin A/C globular tail domain"/>
    <property type="match status" value="1"/>
</dbReference>
<dbReference type="RefSeq" id="WP_089820892.1">
    <property type="nucleotide sequence ID" value="NZ_FODV01000001.1"/>
</dbReference>
<evidence type="ECO:0000256" key="1">
    <source>
        <dbReference type="SAM" id="MobiDB-lite"/>
    </source>
</evidence>
<gene>
    <name evidence="3" type="ORF">SAMN04487948_101536</name>
</gene>
<protein>
    <submittedName>
        <fullName evidence="3">Lamin Tail Domain</fullName>
    </submittedName>
</protein>
<dbReference type="Pfam" id="PF00932">
    <property type="entry name" value="LTD"/>
    <property type="match status" value="1"/>
</dbReference>
<name>A0A1H8NG78_9EURY</name>
<dbReference type="AlphaFoldDB" id="A0A1H8NG78"/>
<dbReference type="InterPro" id="IPR001322">
    <property type="entry name" value="Lamin_tail_dom"/>
</dbReference>
<feature type="compositionally biased region" description="Acidic residues" evidence="1">
    <location>
        <begin position="155"/>
        <end position="199"/>
    </location>
</feature>
<dbReference type="Gene3D" id="2.60.40.1260">
    <property type="entry name" value="Lamin Tail domain"/>
    <property type="match status" value="1"/>
</dbReference>
<sequence length="209" mass="21781">MTQSNRVRALVLATLLVVAGAGASAVGTVSADEHQPLRIAEVDADGEYVVVENTGDETVDLDFAEIDFDADGEADETSTFDVGTQIEAGQTIVVATGAEPVNDADVTFEYDSGVIDEDNTVVIRTLASQPLTQNAGDSDFEEPNEGDLTGPDGEDHSEDDPTDGDESTDGDDPTDGDESTDGDDEADGDDEIDEDDESTDGPTVDPGEC</sequence>
<proteinExistence type="predicted"/>
<dbReference type="EMBL" id="FODV01000001">
    <property type="protein sequence ID" value="SEO28721.1"/>
    <property type="molecule type" value="Genomic_DNA"/>
</dbReference>
<dbReference type="PROSITE" id="PS51841">
    <property type="entry name" value="LTD"/>
    <property type="match status" value="1"/>
</dbReference>
<accession>A0A1H8NG78</accession>
<evidence type="ECO:0000313" key="4">
    <source>
        <dbReference type="Proteomes" id="UP000199126"/>
    </source>
</evidence>
<reference evidence="4" key="1">
    <citation type="submission" date="2016-10" db="EMBL/GenBank/DDBJ databases">
        <authorList>
            <person name="Varghese N."/>
            <person name="Submissions S."/>
        </authorList>
    </citation>
    <scope>NUCLEOTIDE SEQUENCE [LARGE SCALE GENOMIC DNA]</scope>
    <source>
        <strain evidence="4">CGMCC 1.10121</strain>
    </source>
</reference>
<organism evidence="3 4">
    <name type="scientific">Halogranum amylolyticum</name>
    <dbReference type="NCBI Taxonomy" id="660520"/>
    <lineage>
        <taxon>Archaea</taxon>
        <taxon>Methanobacteriati</taxon>
        <taxon>Methanobacteriota</taxon>
        <taxon>Stenosarchaea group</taxon>
        <taxon>Halobacteria</taxon>
        <taxon>Halobacteriales</taxon>
        <taxon>Haloferacaceae</taxon>
    </lineage>
</organism>
<dbReference type="Proteomes" id="UP000199126">
    <property type="component" value="Unassembled WGS sequence"/>
</dbReference>